<dbReference type="InterPro" id="IPR014001">
    <property type="entry name" value="Helicase_ATP-bd"/>
</dbReference>
<evidence type="ECO:0000256" key="7">
    <source>
        <dbReference type="ARBA" id="ARBA00022801"/>
    </source>
</evidence>
<evidence type="ECO:0000256" key="12">
    <source>
        <dbReference type="ARBA" id="ARBA00037449"/>
    </source>
</evidence>
<evidence type="ECO:0000259" key="17">
    <source>
        <dbReference type="PROSITE" id="PS51192"/>
    </source>
</evidence>
<evidence type="ECO:0000256" key="1">
    <source>
        <dbReference type="ARBA" id="ARBA00004604"/>
    </source>
</evidence>
<dbReference type="Proteomes" id="UP001140206">
    <property type="component" value="Chromosome 1"/>
</dbReference>
<dbReference type="InterPro" id="IPR036020">
    <property type="entry name" value="WW_dom_sf"/>
</dbReference>
<evidence type="ECO:0000259" key="16">
    <source>
        <dbReference type="PROSITE" id="PS50020"/>
    </source>
</evidence>
<comment type="caution">
    <text evidence="20">The sequence shown here is derived from an EMBL/GenBank/DDBJ whole genome shotgun (WGS) entry which is preliminary data.</text>
</comment>
<evidence type="ECO:0000256" key="8">
    <source>
        <dbReference type="ARBA" id="ARBA00022806"/>
    </source>
</evidence>
<comment type="subcellular location">
    <subcellularLocation>
        <location evidence="1">Nucleus</location>
        <location evidence="1">Nucleolus</location>
    </subcellularLocation>
</comment>
<dbReference type="GO" id="GO:0003724">
    <property type="term" value="F:RNA helicase activity"/>
    <property type="evidence" value="ECO:0007669"/>
    <property type="project" value="UniProtKB-EC"/>
</dbReference>
<evidence type="ECO:0000256" key="2">
    <source>
        <dbReference type="ARBA" id="ARBA00009334"/>
    </source>
</evidence>
<evidence type="ECO:0000259" key="19">
    <source>
        <dbReference type="PROSITE" id="PS51195"/>
    </source>
</evidence>
<dbReference type="InterPro" id="IPR001202">
    <property type="entry name" value="WW_dom"/>
</dbReference>
<keyword evidence="8 14" id="KW-0347">Helicase</keyword>
<dbReference type="InterPro" id="IPR027417">
    <property type="entry name" value="P-loop_NTPase"/>
</dbReference>
<feature type="domain" description="WW" evidence="16">
    <location>
        <begin position="15"/>
        <end position="49"/>
    </location>
</feature>
<dbReference type="FunFam" id="3.40.50.300:FF:000008">
    <property type="entry name" value="ATP-dependent RNA helicase RhlB"/>
    <property type="match status" value="1"/>
</dbReference>
<keyword evidence="5" id="KW-0698">rRNA processing</keyword>
<dbReference type="CDD" id="cd00268">
    <property type="entry name" value="DEADc"/>
    <property type="match status" value="1"/>
</dbReference>
<dbReference type="SMART" id="SM00487">
    <property type="entry name" value="DEXDc"/>
    <property type="match status" value="1"/>
</dbReference>
<evidence type="ECO:0000256" key="11">
    <source>
        <dbReference type="ARBA" id="ARBA00023242"/>
    </source>
</evidence>
<accession>A0AAV8H5N3</accession>
<keyword evidence="9 14" id="KW-0067">ATP-binding</keyword>
<dbReference type="PROSITE" id="PS51195">
    <property type="entry name" value="Q_MOTIF"/>
    <property type="match status" value="1"/>
</dbReference>
<dbReference type="SMART" id="SM00490">
    <property type="entry name" value="HELICc"/>
    <property type="match status" value="1"/>
</dbReference>
<protein>
    <recommendedName>
        <fullName evidence="3">RNA helicase</fullName>
        <ecNumber evidence="3">3.6.4.13</ecNumber>
    </recommendedName>
</protein>
<dbReference type="Pfam" id="PF00270">
    <property type="entry name" value="DEAD"/>
    <property type="match status" value="1"/>
</dbReference>
<feature type="domain" description="Helicase C-terminal" evidence="18">
    <location>
        <begin position="379"/>
        <end position="523"/>
    </location>
</feature>
<sequence length="692" mass="72012">MAKEGANVRYAPADPTLAAPWKGLIDGATGNIYFWNPLTSVTQYHRPSPNPNPNPNPSDQIEATTEAPPQPQPPNASPPASTPPPSPGTPSSPTPHPHPQPSQTPTPTPAPAPAPTIISPQGGEAYRRQHEIAVQGNNVPLPFTTFESTCFPPGLIRELYRAGFKEPTAIQAQSWPIAMQGKDIVAVAKTGSGKTLGFLIPGFIILKRLRNDPRRGPTVLVLSPTRELATQIQDQALKFGGPAKITTTCLYGGAAKGPQLKDLERGVDVVVATPGRLNDILEMGRLSLQQVVYLVLDEADRMLDMGFEPQIRKIAAHLPAHRQTLMFTATWPAAVRNIASALLRNNPVQVRIGNTDSLVANKSITQHVEVINPMEKRRRLDQILRSQDANAKTIIFCSTKKMCDMLAQNLQQRYGASAIHGDKSQPERDSVLASFRAGRCHVLVATDVAARGLDIKDIKVVVNYDFPTGVEDYVHRIGRTGRAGATGTAFTFFCDQDGKYASDLVKVLEGAGQKVPPELRDMVGRGGFGARPCRWGGSNGSSSGGSASNWGKTAGGSGSTWGGSGSGGSNGGGNCGWGGSGRGGSNGNSGSRGGRSSGSGGGWGGSVRGGSNGNSGGGGGRSSGSGGGWGGSSGSGGNSGGVWGGSSGSGGGWGGCGSGNGSNMSFHDRFSSEANEQSGARSRSRSPDKSYF</sequence>
<dbReference type="InterPro" id="IPR014014">
    <property type="entry name" value="RNA_helicase_DEAD_Q_motif"/>
</dbReference>
<dbReference type="InterPro" id="IPR011545">
    <property type="entry name" value="DEAD/DEAH_box_helicase_dom"/>
</dbReference>
<comment type="function">
    <text evidence="12">ATP-dependent RNA helicase required for 60S ribosomal subunit synthesis. Involved in efficient pre-rRNA processing, predominantly at site A3, which is necessary for the normal formation of 25S and 5.8S rRNAs.</text>
</comment>
<feature type="compositionally biased region" description="Pro residues" evidence="15">
    <location>
        <begin position="68"/>
        <end position="114"/>
    </location>
</feature>
<keyword evidence="11" id="KW-0539">Nucleus</keyword>
<evidence type="ECO:0000256" key="13">
    <source>
        <dbReference type="PROSITE-ProRule" id="PRU00552"/>
    </source>
</evidence>
<feature type="domain" description="DEAD-box RNA helicase Q" evidence="19">
    <location>
        <begin position="144"/>
        <end position="172"/>
    </location>
</feature>
<dbReference type="EC" id="3.6.4.13" evidence="3"/>
<dbReference type="PROSITE" id="PS00039">
    <property type="entry name" value="DEAD_ATP_HELICASE"/>
    <property type="match status" value="1"/>
</dbReference>
<reference evidence="20" key="1">
    <citation type="submission" date="2022-08" db="EMBL/GenBank/DDBJ databases">
        <authorList>
            <person name="Marques A."/>
        </authorList>
    </citation>
    <scope>NUCLEOTIDE SEQUENCE</scope>
    <source>
        <strain evidence="20">RhyPub2mFocal</strain>
        <tissue evidence="20">Leaves</tissue>
    </source>
</reference>
<evidence type="ECO:0000256" key="4">
    <source>
        <dbReference type="ARBA" id="ARBA00022517"/>
    </source>
</evidence>
<evidence type="ECO:0000259" key="18">
    <source>
        <dbReference type="PROSITE" id="PS51194"/>
    </source>
</evidence>
<dbReference type="PROSITE" id="PS50020">
    <property type="entry name" value="WW_DOMAIN_2"/>
    <property type="match status" value="1"/>
</dbReference>
<evidence type="ECO:0000256" key="5">
    <source>
        <dbReference type="ARBA" id="ARBA00022552"/>
    </source>
</evidence>
<dbReference type="GO" id="GO:0016787">
    <property type="term" value="F:hydrolase activity"/>
    <property type="evidence" value="ECO:0007669"/>
    <property type="project" value="UniProtKB-KW"/>
</dbReference>
<proteinExistence type="inferred from homology"/>
<evidence type="ECO:0000256" key="14">
    <source>
        <dbReference type="RuleBase" id="RU000492"/>
    </source>
</evidence>
<keyword evidence="4" id="KW-0690">Ribosome biogenesis</keyword>
<dbReference type="GO" id="GO:0005524">
    <property type="term" value="F:ATP binding"/>
    <property type="evidence" value="ECO:0007669"/>
    <property type="project" value="UniProtKB-KW"/>
</dbReference>
<dbReference type="PROSITE" id="PS01159">
    <property type="entry name" value="WW_DOMAIN_1"/>
    <property type="match status" value="1"/>
</dbReference>
<dbReference type="Gene3D" id="3.40.50.300">
    <property type="entry name" value="P-loop containing nucleotide triphosphate hydrolases"/>
    <property type="match status" value="2"/>
</dbReference>
<dbReference type="SUPFAM" id="SSF52540">
    <property type="entry name" value="P-loop containing nucleoside triphosphate hydrolases"/>
    <property type="match status" value="1"/>
</dbReference>
<dbReference type="PROSITE" id="PS51194">
    <property type="entry name" value="HELICASE_CTER"/>
    <property type="match status" value="1"/>
</dbReference>
<evidence type="ECO:0000256" key="9">
    <source>
        <dbReference type="ARBA" id="ARBA00022840"/>
    </source>
</evidence>
<feature type="domain" description="Helicase ATP-binding" evidence="17">
    <location>
        <begin position="175"/>
        <end position="349"/>
    </location>
</feature>
<evidence type="ECO:0000256" key="6">
    <source>
        <dbReference type="ARBA" id="ARBA00022741"/>
    </source>
</evidence>
<dbReference type="SUPFAM" id="SSF51045">
    <property type="entry name" value="WW domain"/>
    <property type="match status" value="1"/>
</dbReference>
<evidence type="ECO:0000256" key="3">
    <source>
        <dbReference type="ARBA" id="ARBA00012552"/>
    </source>
</evidence>
<dbReference type="GO" id="GO:0003723">
    <property type="term" value="F:RNA binding"/>
    <property type="evidence" value="ECO:0007669"/>
    <property type="project" value="UniProtKB-KW"/>
</dbReference>
<dbReference type="PANTHER" id="PTHR47958">
    <property type="entry name" value="ATP-DEPENDENT RNA HELICASE DBP3"/>
    <property type="match status" value="1"/>
</dbReference>
<evidence type="ECO:0000313" key="20">
    <source>
        <dbReference type="EMBL" id="KAJ4811111.1"/>
    </source>
</evidence>
<feature type="short sequence motif" description="Q motif" evidence="13">
    <location>
        <begin position="144"/>
        <end position="172"/>
    </location>
</feature>
<dbReference type="CDD" id="cd18787">
    <property type="entry name" value="SF2_C_DEAD"/>
    <property type="match status" value="1"/>
</dbReference>
<dbReference type="PROSITE" id="PS51192">
    <property type="entry name" value="HELICASE_ATP_BIND_1"/>
    <property type="match status" value="1"/>
</dbReference>
<feature type="compositionally biased region" description="Polar residues" evidence="15">
    <location>
        <begin position="672"/>
        <end position="681"/>
    </location>
</feature>
<comment type="similarity">
    <text evidence="2">Belongs to the DEAD box helicase family. DDX5/DBP2 subfamily.</text>
</comment>
<keyword evidence="21" id="KW-1185">Reference proteome</keyword>
<dbReference type="InterPro" id="IPR001650">
    <property type="entry name" value="Helicase_C-like"/>
</dbReference>
<keyword evidence="6 14" id="KW-0547">Nucleotide-binding</keyword>
<organism evidence="20 21">
    <name type="scientific">Rhynchospora pubera</name>
    <dbReference type="NCBI Taxonomy" id="906938"/>
    <lineage>
        <taxon>Eukaryota</taxon>
        <taxon>Viridiplantae</taxon>
        <taxon>Streptophyta</taxon>
        <taxon>Embryophyta</taxon>
        <taxon>Tracheophyta</taxon>
        <taxon>Spermatophyta</taxon>
        <taxon>Magnoliopsida</taxon>
        <taxon>Liliopsida</taxon>
        <taxon>Poales</taxon>
        <taxon>Cyperaceae</taxon>
        <taxon>Cyperoideae</taxon>
        <taxon>Rhynchosporeae</taxon>
        <taxon>Rhynchospora</taxon>
    </lineage>
</organism>
<evidence type="ECO:0000256" key="10">
    <source>
        <dbReference type="ARBA" id="ARBA00022884"/>
    </source>
</evidence>
<keyword evidence="7 14" id="KW-0378">Hydrolase</keyword>
<dbReference type="EMBL" id="JAMFTS010000001">
    <property type="protein sequence ID" value="KAJ4811111.1"/>
    <property type="molecule type" value="Genomic_DNA"/>
</dbReference>
<dbReference type="SMART" id="SM00456">
    <property type="entry name" value="WW"/>
    <property type="match status" value="1"/>
</dbReference>
<dbReference type="InterPro" id="IPR044742">
    <property type="entry name" value="DEAD/DEAH_RhlB"/>
</dbReference>
<evidence type="ECO:0000256" key="15">
    <source>
        <dbReference type="SAM" id="MobiDB-lite"/>
    </source>
</evidence>
<feature type="region of interest" description="Disordered" evidence="15">
    <location>
        <begin position="44"/>
        <end position="121"/>
    </location>
</feature>
<evidence type="ECO:0000313" key="21">
    <source>
        <dbReference type="Proteomes" id="UP001140206"/>
    </source>
</evidence>
<dbReference type="InterPro" id="IPR000629">
    <property type="entry name" value="RNA-helicase_DEAD-box_CS"/>
</dbReference>
<dbReference type="Pfam" id="PF00271">
    <property type="entry name" value="Helicase_C"/>
    <property type="match status" value="1"/>
</dbReference>
<feature type="region of interest" description="Disordered" evidence="15">
    <location>
        <begin position="534"/>
        <end position="692"/>
    </location>
</feature>
<name>A0AAV8H5N3_9POAL</name>
<keyword evidence="10" id="KW-0694">RNA-binding</keyword>
<gene>
    <name evidence="20" type="ORF">LUZ62_023677</name>
</gene>
<feature type="compositionally biased region" description="Gly residues" evidence="15">
    <location>
        <begin position="553"/>
        <end position="660"/>
    </location>
</feature>
<dbReference type="AlphaFoldDB" id="A0AAV8H5N3"/>